<dbReference type="Proteomes" id="UP000177528">
    <property type="component" value="Unassembled WGS sequence"/>
</dbReference>
<dbReference type="SUPFAM" id="SSF46785">
    <property type="entry name" value="Winged helix' DNA-binding domain"/>
    <property type="match status" value="1"/>
</dbReference>
<evidence type="ECO:0000313" key="2">
    <source>
        <dbReference type="Proteomes" id="UP000177528"/>
    </source>
</evidence>
<dbReference type="EMBL" id="MHHR01000033">
    <property type="protein sequence ID" value="OGY33069.1"/>
    <property type="molecule type" value="Genomic_DNA"/>
</dbReference>
<name>A0A1G1WZB8_9BACT</name>
<gene>
    <name evidence="1" type="ORF">A3D99_01270</name>
</gene>
<protein>
    <recommendedName>
        <fullName evidence="3">HTH arsR-type domain-containing protein</fullName>
    </recommendedName>
</protein>
<evidence type="ECO:0000313" key="1">
    <source>
        <dbReference type="EMBL" id="OGY33069.1"/>
    </source>
</evidence>
<sequence length="78" mass="9054">MNTSTRVHTNTKQILNLLDKRPLSFQELARRVHESDEVLSEDINELVHEGVVAMRFHNHHVTYRVKKIPPLKKTWGGG</sequence>
<accession>A0A1G1WZB8</accession>
<dbReference type="InterPro" id="IPR036390">
    <property type="entry name" value="WH_DNA-bd_sf"/>
</dbReference>
<comment type="caution">
    <text evidence="1">The sequence shown here is derived from an EMBL/GenBank/DDBJ whole genome shotgun (WGS) entry which is preliminary data.</text>
</comment>
<proteinExistence type="predicted"/>
<organism evidence="1 2">
    <name type="scientific">Candidatus Andersenbacteria bacterium RIFCSPHIGHO2_12_FULL_45_11</name>
    <dbReference type="NCBI Taxonomy" id="1797281"/>
    <lineage>
        <taxon>Bacteria</taxon>
        <taxon>Candidatus Anderseniibacteriota</taxon>
    </lineage>
</organism>
<dbReference type="InterPro" id="IPR036388">
    <property type="entry name" value="WH-like_DNA-bd_sf"/>
</dbReference>
<evidence type="ECO:0008006" key="3">
    <source>
        <dbReference type="Google" id="ProtNLM"/>
    </source>
</evidence>
<dbReference type="Gene3D" id="1.10.10.10">
    <property type="entry name" value="Winged helix-like DNA-binding domain superfamily/Winged helix DNA-binding domain"/>
    <property type="match status" value="1"/>
</dbReference>
<dbReference type="AlphaFoldDB" id="A0A1G1WZB8"/>
<reference evidence="1 2" key="1">
    <citation type="journal article" date="2016" name="Nat. Commun.">
        <title>Thousands of microbial genomes shed light on interconnected biogeochemical processes in an aquifer system.</title>
        <authorList>
            <person name="Anantharaman K."/>
            <person name="Brown C.T."/>
            <person name="Hug L.A."/>
            <person name="Sharon I."/>
            <person name="Castelle C.J."/>
            <person name="Probst A.J."/>
            <person name="Thomas B.C."/>
            <person name="Singh A."/>
            <person name="Wilkins M.J."/>
            <person name="Karaoz U."/>
            <person name="Brodie E.L."/>
            <person name="Williams K.H."/>
            <person name="Hubbard S.S."/>
            <person name="Banfield J.F."/>
        </authorList>
    </citation>
    <scope>NUCLEOTIDE SEQUENCE [LARGE SCALE GENOMIC DNA]</scope>
</reference>